<feature type="transmembrane region" description="Helical" evidence="1">
    <location>
        <begin position="6"/>
        <end position="27"/>
    </location>
</feature>
<evidence type="ECO:0000256" key="1">
    <source>
        <dbReference type="SAM" id="Phobius"/>
    </source>
</evidence>
<keyword evidence="1" id="KW-0472">Membrane</keyword>
<dbReference type="OrthoDB" id="7190291at2"/>
<dbReference type="AlphaFoldDB" id="A0A328ACG4"/>
<dbReference type="RefSeq" id="WP_111515619.1">
    <property type="nucleotide sequence ID" value="NZ_QFYR01000003.1"/>
</dbReference>
<accession>A0A328ACG4</accession>
<dbReference type="Proteomes" id="UP000249725">
    <property type="component" value="Unassembled WGS sequence"/>
</dbReference>
<evidence type="ECO:0000313" key="2">
    <source>
        <dbReference type="EMBL" id="RAK52295.1"/>
    </source>
</evidence>
<organism evidence="2 3">
    <name type="scientific">Phenylobacterium deserti</name>
    <dbReference type="NCBI Taxonomy" id="1914756"/>
    <lineage>
        <taxon>Bacteria</taxon>
        <taxon>Pseudomonadati</taxon>
        <taxon>Pseudomonadota</taxon>
        <taxon>Alphaproteobacteria</taxon>
        <taxon>Caulobacterales</taxon>
        <taxon>Caulobacteraceae</taxon>
        <taxon>Phenylobacterium</taxon>
    </lineage>
</organism>
<sequence length="134" mass="14144">MADAALLTQLSTTVAAVAVLVGFAVWAKLAKPQSPLNEAQAKALLEYEFPGRVIEAVWVTRDGKGAVGKSGAAALVLCRLADGWTARKLPWAQALCQGVQRGQICIDLADVASPKVVLALQGWPPEQLTRRLAA</sequence>
<keyword evidence="1" id="KW-0812">Transmembrane</keyword>
<keyword evidence="3" id="KW-1185">Reference proteome</keyword>
<dbReference type="EMBL" id="QFYR01000003">
    <property type="protein sequence ID" value="RAK52295.1"/>
    <property type="molecule type" value="Genomic_DNA"/>
</dbReference>
<name>A0A328ACG4_9CAUL</name>
<gene>
    <name evidence="2" type="ORF">DJ018_14235</name>
</gene>
<comment type="caution">
    <text evidence="2">The sequence shown here is derived from an EMBL/GenBank/DDBJ whole genome shotgun (WGS) entry which is preliminary data.</text>
</comment>
<proteinExistence type="predicted"/>
<protein>
    <submittedName>
        <fullName evidence="2">Uncharacterized protein</fullName>
    </submittedName>
</protein>
<reference evidence="3" key="1">
    <citation type="submission" date="2018-05" db="EMBL/GenBank/DDBJ databases">
        <authorList>
            <person name="Li X."/>
        </authorList>
    </citation>
    <scope>NUCLEOTIDE SEQUENCE [LARGE SCALE GENOMIC DNA]</scope>
    <source>
        <strain evidence="3">YIM 73061</strain>
    </source>
</reference>
<evidence type="ECO:0000313" key="3">
    <source>
        <dbReference type="Proteomes" id="UP000249725"/>
    </source>
</evidence>
<keyword evidence="1" id="KW-1133">Transmembrane helix</keyword>